<feature type="region of interest" description="Disordered" evidence="1">
    <location>
        <begin position="89"/>
        <end position="156"/>
    </location>
</feature>
<reference evidence="2 3" key="1">
    <citation type="journal article" date="2024" name="Nat. Commun.">
        <title>Phylogenomics reveals the evolutionary origins of lichenization in chlorophyte algae.</title>
        <authorList>
            <person name="Puginier C."/>
            <person name="Libourel C."/>
            <person name="Otte J."/>
            <person name="Skaloud P."/>
            <person name="Haon M."/>
            <person name="Grisel S."/>
            <person name="Petersen M."/>
            <person name="Berrin J.G."/>
            <person name="Delaux P.M."/>
            <person name="Dal Grande F."/>
            <person name="Keller J."/>
        </authorList>
    </citation>
    <scope>NUCLEOTIDE SEQUENCE [LARGE SCALE GENOMIC DNA]</scope>
    <source>
        <strain evidence="2 3">SAG 245.80</strain>
    </source>
</reference>
<accession>A0AAW1RYG4</accession>
<sequence length="183" mass="19090">MVLRKRLGKVDDGDALQRKRFHTAKQLHKALKKAQQFLVRKLLRRIRALSGQGAAPAAVPAAAKLQLQLEAAKRTDLAALTQQALKLGGLDTGDGPTAVQDSSAAAPGRDGPARQSDGDASCSVSGSISDLDKKSATGAAAASLPRHKVPDSGEVAALHPSWAAKKQQAAIPQAHGKKIVFDD</sequence>
<gene>
    <name evidence="2" type="ORF">WJX81_000818</name>
</gene>
<dbReference type="PANTHER" id="PTHR23325">
    <property type="entry name" value="SERUM RESPONSE FACTOR-BINDING"/>
    <property type="match status" value="1"/>
</dbReference>
<dbReference type="AlphaFoldDB" id="A0AAW1RYG4"/>
<keyword evidence="3" id="KW-1185">Reference proteome</keyword>
<protein>
    <recommendedName>
        <fullName evidence="4">Bud22 domain-containing protein</fullName>
    </recommendedName>
</protein>
<dbReference type="Proteomes" id="UP001445335">
    <property type="component" value="Unassembled WGS sequence"/>
</dbReference>
<dbReference type="EMBL" id="JALJOU010000018">
    <property type="protein sequence ID" value="KAK9838461.1"/>
    <property type="molecule type" value="Genomic_DNA"/>
</dbReference>
<evidence type="ECO:0000313" key="2">
    <source>
        <dbReference type="EMBL" id="KAK9838461.1"/>
    </source>
</evidence>
<dbReference type="PANTHER" id="PTHR23325:SF1">
    <property type="entry name" value="SERUM RESPONSE FACTOR-BINDING PROTEIN 1"/>
    <property type="match status" value="1"/>
</dbReference>
<name>A0AAW1RYG4_9CHLO</name>
<evidence type="ECO:0008006" key="4">
    <source>
        <dbReference type="Google" id="ProtNLM"/>
    </source>
</evidence>
<organism evidence="2 3">
    <name type="scientific">Elliptochloris bilobata</name>
    <dbReference type="NCBI Taxonomy" id="381761"/>
    <lineage>
        <taxon>Eukaryota</taxon>
        <taxon>Viridiplantae</taxon>
        <taxon>Chlorophyta</taxon>
        <taxon>core chlorophytes</taxon>
        <taxon>Trebouxiophyceae</taxon>
        <taxon>Trebouxiophyceae incertae sedis</taxon>
        <taxon>Elliptochloris clade</taxon>
        <taxon>Elliptochloris</taxon>
    </lineage>
</organism>
<evidence type="ECO:0000313" key="3">
    <source>
        <dbReference type="Proteomes" id="UP001445335"/>
    </source>
</evidence>
<comment type="caution">
    <text evidence="2">The sequence shown here is derived from an EMBL/GenBank/DDBJ whole genome shotgun (WGS) entry which is preliminary data.</text>
</comment>
<dbReference type="InterPro" id="IPR037393">
    <property type="entry name" value="Bud22/SRFB1"/>
</dbReference>
<proteinExistence type="predicted"/>
<evidence type="ECO:0000256" key="1">
    <source>
        <dbReference type="SAM" id="MobiDB-lite"/>
    </source>
</evidence>